<accession>A0A1N6H1S7</accession>
<sequence length="183" mass="20461">MRVLFLLLLSFGLISLVHGQAGIRAGLSSSNITNSNVNARLGAHGGVYYRLELGFFAIEPGVQFSQKGFRGNDRNTGKIIYERFNYVDAPLLIRINFFPDIHLFVGPQMSWLMSRKYELEGVVDTNMDAFPKTEFGGVGGIGIHLPYGLNVQASFDIARNDLGEYYPNRRNKGLKLSLGFDFF</sequence>
<dbReference type="EMBL" id="FSRC01000003">
    <property type="protein sequence ID" value="SIO13719.1"/>
    <property type="molecule type" value="Genomic_DNA"/>
</dbReference>
<keyword evidence="3" id="KW-1185">Reference proteome</keyword>
<reference evidence="3" key="1">
    <citation type="submission" date="2016-11" db="EMBL/GenBank/DDBJ databases">
        <authorList>
            <person name="Varghese N."/>
            <person name="Submissions S."/>
        </authorList>
    </citation>
    <scope>NUCLEOTIDE SEQUENCE [LARGE SCALE GENOMIC DNA]</scope>
    <source>
        <strain evidence="3">DSM 15292</strain>
    </source>
</reference>
<evidence type="ECO:0000259" key="1">
    <source>
        <dbReference type="Pfam" id="PF13568"/>
    </source>
</evidence>
<evidence type="ECO:0000313" key="3">
    <source>
        <dbReference type="Proteomes" id="UP000185221"/>
    </source>
</evidence>
<name>A0A1N6H1S7_9BACT</name>
<protein>
    <submittedName>
        <fullName evidence="2">Outer membrane protein beta-barrel domain-containing protein</fullName>
    </submittedName>
</protein>
<dbReference type="OrthoDB" id="947434at2"/>
<dbReference type="AlphaFoldDB" id="A0A1N6H1S7"/>
<evidence type="ECO:0000313" key="2">
    <source>
        <dbReference type="EMBL" id="SIO13719.1"/>
    </source>
</evidence>
<dbReference type="STRING" id="226505.SAMN05444394_3477"/>
<gene>
    <name evidence="2" type="ORF">SAMN05444394_3477</name>
</gene>
<dbReference type="Pfam" id="PF13568">
    <property type="entry name" value="OMP_b-brl_2"/>
    <property type="match status" value="1"/>
</dbReference>
<dbReference type="InterPro" id="IPR025665">
    <property type="entry name" value="Beta-barrel_OMP_2"/>
</dbReference>
<dbReference type="RefSeq" id="WP_074226271.1">
    <property type="nucleotide sequence ID" value="NZ_FSRC01000003.1"/>
</dbReference>
<feature type="domain" description="Outer membrane protein beta-barrel" evidence="1">
    <location>
        <begin position="22"/>
        <end position="158"/>
    </location>
</feature>
<organism evidence="2 3">
    <name type="scientific">Algoriphagus halophilus</name>
    <dbReference type="NCBI Taxonomy" id="226505"/>
    <lineage>
        <taxon>Bacteria</taxon>
        <taxon>Pseudomonadati</taxon>
        <taxon>Bacteroidota</taxon>
        <taxon>Cytophagia</taxon>
        <taxon>Cytophagales</taxon>
        <taxon>Cyclobacteriaceae</taxon>
        <taxon>Algoriphagus</taxon>
    </lineage>
</organism>
<proteinExistence type="predicted"/>
<dbReference type="Proteomes" id="UP000185221">
    <property type="component" value="Unassembled WGS sequence"/>
</dbReference>